<feature type="non-terminal residue" evidence="2">
    <location>
        <position position="221"/>
    </location>
</feature>
<dbReference type="InterPro" id="IPR013783">
    <property type="entry name" value="Ig-like_fold"/>
</dbReference>
<protein>
    <recommendedName>
        <fullName evidence="1">Immunoglobulin I-set domain-containing protein</fullName>
    </recommendedName>
</protein>
<dbReference type="Gene3D" id="2.60.40.10">
    <property type="entry name" value="Immunoglobulins"/>
    <property type="match status" value="1"/>
</dbReference>
<evidence type="ECO:0000313" key="3">
    <source>
        <dbReference type="Proteomes" id="UP001164746"/>
    </source>
</evidence>
<dbReference type="SUPFAM" id="SSF48726">
    <property type="entry name" value="Immunoglobulin"/>
    <property type="match status" value="1"/>
</dbReference>
<evidence type="ECO:0000259" key="1">
    <source>
        <dbReference type="Pfam" id="PF07679"/>
    </source>
</evidence>
<dbReference type="EMBL" id="CP111016">
    <property type="protein sequence ID" value="WAR04927.1"/>
    <property type="molecule type" value="Genomic_DNA"/>
</dbReference>
<reference evidence="2" key="1">
    <citation type="submission" date="2022-11" db="EMBL/GenBank/DDBJ databases">
        <title>Centuries of genome instability and evolution in soft-shell clam transmissible cancer (bioRxiv).</title>
        <authorList>
            <person name="Hart S.F.M."/>
            <person name="Yonemitsu M.A."/>
            <person name="Giersch R.M."/>
            <person name="Beal B.F."/>
            <person name="Arriagada G."/>
            <person name="Davis B.W."/>
            <person name="Ostrander E.A."/>
            <person name="Goff S.P."/>
            <person name="Metzger M.J."/>
        </authorList>
    </citation>
    <scope>NUCLEOTIDE SEQUENCE</scope>
    <source>
        <strain evidence="2">MELC-2E11</strain>
        <tissue evidence="2">Siphon/mantle</tissue>
    </source>
</reference>
<dbReference type="Proteomes" id="UP001164746">
    <property type="component" value="Chromosome 5"/>
</dbReference>
<dbReference type="CDD" id="cd00096">
    <property type="entry name" value="Ig"/>
    <property type="match status" value="1"/>
</dbReference>
<sequence>MTMGDNKNDKCGTLRALNTDHINPGDDVRLEFSNIRRHDTSLVRWWKNRTILLDTNLQRFSVVVQQGRVTLTISNVTAEDNGGYTADLGNRLCLPPIEVLVKVKEQKVPSINPQFTDSVNIPEMDCAKCLVGTVGVYNKVECIVFGFSEKNMNMELKLKKNGQDVPNVTMECTPFYRAFYAYMPSEEDKDHSIICEATRDGQHSETASITLVILRKFFKFN</sequence>
<evidence type="ECO:0000313" key="2">
    <source>
        <dbReference type="EMBL" id="WAR04927.1"/>
    </source>
</evidence>
<dbReference type="InterPro" id="IPR036179">
    <property type="entry name" value="Ig-like_dom_sf"/>
</dbReference>
<organism evidence="2 3">
    <name type="scientific">Mya arenaria</name>
    <name type="common">Soft-shell clam</name>
    <dbReference type="NCBI Taxonomy" id="6604"/>
    <lineage>
        <taxon>Eukaryota</taxon>
        <taxon>Metazoa</taxon>
        <taxon>Spiralia</taxon>
        <taxon>Lophotrochozoa</taxon>
        <taxon>Mollusca</taxon>
        <taxon>Bivalvia</taxon>
        <taxon>Autobranchia</taxon>
        <taxon>Heteroconchia</taxon>
        <taxon>Euheterodonta</taxon>
        <taxon>Imparidentia</taxon>
        <taxon>Neoheterodontei</taxon>
        <taxon>Myida</taxon>
        <taxon>Myoidea</taxon>
        <taxon>Myidae</taxon>
        <taxon>Mya</taxon>
    </lineage>
</organism>
<name>A0ABY7E4I4_MYAAR</name>
<proteinExistence type="predicted"/>
<keyword evidence="3" id="KW-1185">Reference proteome</keyword>
<gene>
    <name evidence="2" type="ORF">MAR_020296</name>
</gene>
<accession>A0ABY7E4I4</accession>
<dbReference type="InterPro" id="IPR013098">
    <property type="entry name" value="Ig_I-set"/>
</dbReference>
<feature type="domain" description="Immunoglobulin I-set" evidence="1">
    <location>
        <begin position="21"/>
        <end position="90"/>
    </location>
</feature>
<dbReference type="Pfam" id="PF07679">
    <property type="entry name" value="I-set"/>
    <property type="match status" value="1"/>
</dbReference>